<dbReference type="GO" id="GO:0003677">
    <property type="term" value="F:DNA binding"/>
    <property type="evidence" value="ECO:0007669"/>
    <property type="project" value="UniProtKB-KW"/>
</dbReference>
<keyword evidence="5" id="KW-0539">Nucleus</keyword>
<dbReference type="PROSITE" id="PS51032">
    <property type="entry name" value="AP2_ERF"/>
    <property type="match status" value="1"/>
</dbReference>
<evidence type="ECO:0000256" key="2">
    <source>
        <dbReference type="ARBA" id="ARBA00023015"/>
    </source>
</evidence>
<comment type="subcellular location">
    <subcellularLocation>
        <location evidence="1">Nucleus</location>
    </subcellularLocation>
</comment>
<sequence>MISQSESQLAPSQEVQAPVMTDITDMQQHMEMMKSQFFNFVPTTNVLEDYCLCEALYMQYLDYSMYSDYSTMIGGSQDLLVPQKSSPSEKMVRKRRRKNNLPDIDPQIQDVLSLIQEGELLQIEFTSKNANALTVDNCRRRSRYTGVSRNGKNWQVLVNMGKEKKYIGSYTSEKEAAIAYDFYTICLHKSKAKTNFSYHSALIEQMINSYYQNGKVFNPTCFVSNV</sequence>
<evidence type="ECO:0000256" key="3">
    <source>
        <dbReference type="ARBA" id="ARBA00023125"/>
    </source>
</evidence>
<dbReference type="SUPFAM" id="SSF54171">
    <property type="entry name" value="DNA-binding domain"/>
    <property type="match status" value="1"/>
</dbReference>
<reference evidence="7" key="1">
    <citation type="submission" date="2023-07" db="EMBL/GenBank/DDBJ databases">
        <authorList>
            <consortium name="AG Swart"/>
            <person name="Singh M."/>
            <person name="Singh A."/>
            <person name="Seah K."/>
            <person name="Emmerich C."/>
        </authorList>
    </citation>
    <scope>NUCLEOTIDE SEQUENCE</scope>
    <source>
        <strain evidence="7">DP1</strain>
    </source>
</reference>
<keyword evidence="3" id="KW-0238">DNA-binding</keyword>
<evidence type="ECO:0000313" key="8">
    <source>
        <dbReference type="Proteomes" id="UP001295684"/>
    </source>
</evidence>
<evidence type="ECO:0000259" key="6">
    <source>
        <dbReference type="PROSITE" id="PS51032"/>
    </source>
</evidence>
<dbReference type="InterPro" id="IPR036955">
    <property type="entry name" value="AP2/ERF_dom_sf"/>
</dbReference>
<dbReference type="AlphaFoldDB" id="A0AAD1Y6V1"/>
<feature type="domain" description="AP2/ERF" evidence="6">
    <location>
        <begin position="143"/>
        <end position="197"/>
    </location>
</feature>
<evidence type="ECO:0000256" key="1">
    <source>
        <dbReference type="ARBA" id="ARBA00004123"/>
    </source>
</evidence>
<dbReference type="Gene3D" id="3.30.730.10">
    <property type="entry name" value="AP2/ERF domain"/>
    <property type="match status" value="1"/>
</dbReference>
<keyword evidence="4" id="KW-0804">Transcription</keyword>
<evidence type="ECO:0000256" key="4">
    <source>
        <dbReference type="ARBA" id="ARBA00023163"/>
    </source>
</evidence>
<accession>A0AAD1Y6V1</accession>
<gene>
    <name evidence="7" type="ORF">ECRASSUSDP1_LOCUS27016</name>
</gene>
<name>A0AAD1Y6V1_EUPCR</name>
<evidence type="ECO:0000256" key="5">
    <source>
        <dbReference type="ARBA" id="ARBA00023242"/>
    </source>
</evidence>
<dbReference type="InterPro" id="IPR001471">
    <property type="entry name" value="AP2/ERF_dom"/>
</dbReference>
<evidence type="ECO:0000313" key="7">
    <source>
        <dbReference type="EMBL" id="CAI2385450.1"/>
    </source>
</evidence>
<dbReference type="Proteomes" id="UP001295684">
    <property type="component" value="Unassembled WGS sequence"/>
</dbReference>
<dbReference type="InterPro" id="IPR016177">
    <property type="entry name" value="DNA-bd_dom_sf"/>
</dbReference>
<dbReference type="GO" id="GO:0005634">
    <property type="term" value="C:nucleus"/>
    <property type="evidence" value="ECO:0007669"/>
    <property type="project" value="UniProtKB-SubCell"/>
</dbReference>
<organism evidence="7 8">
    <name type="scientific">Euplotes crassus</name>
    <dbReference type="NCBI Taxonomy" id="5936"/>
    <lineage>
        <taxon>Eukaryota</taxon>
        <taxon>Sar</taxon>
        <taxon>Alveolata</taxon>
        <taxon>Ciliophora</taxon>
        <taxon>Intramacronucleata</taxon>
        <taxon>Spirotrichea</taxon>
        <taxon>Hypotrichia</taxon>
        <taxon>Euplotida</taxon>
        <taxon>Euplotidae</taxon>
        <taxon>Moneuplotes</taxon>
    </lineage>
</organism>
<dbReference type="GO" id="GO:0003700">
    <property type="term" value="F:DNA-binding transcription factor activity"/>
    <property type="evidence" value="ECO:0007669"/>
    <property type="project" value="InterPro"/>
</dbReference>
<comment type="caution">
    <text evidence="7">The sequence shown here is derived from an EMBL/GenBank/DDBJ whole genome shotgun (WGS) entry which is preliminary data.</text>
</comment>
<keyword evidence="2" id="KW-0805">Transcription regulation</keyword>
<protein>
    <recommendedName>
        <fullName evidence="6">AP2/ERF domain-containing protein</fullName>
    </recommendedName>
</protein>
<dbReference type="EMBL" id="CAMPGE010027863">
    <property type="protein sequence ID" value="CAI2385450.1"/>
    <property type="molecule type" value="Genomic_DNA"/>
</dbReference>
<keyword evidence="8" id="KW-1185">Reference proteome</keyword>
<proteinExistence type="predicted"/>